<gene>
    <name evidence="2" type="ORF">C8P68_104326</name>
</gene>
<sequence>MTEDIPPPRKDGHIEPIPTRERTRKRWQTAKLYYPKSLLQRDNEAISTAFHNLLNLAKLLLKAEQPLVFERDYRYDNSESAFAMHAFISPTLYLYLECSPDCHYRVEYAFNSCKQEDELRKQLANYSFKGRTIESALQPDFSTFYTNVLRVQQAKHIYSLQA</sequence>
<name>A0A2T5J9U1_9SPHI</name>
<feature type="region of interest" description="Disordered" evidence="1">
    <location>
        <begin position="1"/>
        <end position="20"/>
    </location>
</feature>
<dbReference type="Proteomes" id="UP000244168">
    <property type="component" value="Unassembled WGS sequence"/>
</dbReference>
<evidence type="ECO:0000313" key="2">
    <source>
        <dbReference type="EMBL" id="PTQ96835.1"/>
    </source>
</evidence>
<proteinExistence type="predicted"/>
<dbReference type="AlphaFoldDB" id="A0A2T5J9U1"/>
<keyword evidence="3" id="KW-1185">Reference proteome</keyword>
<evidence type="ECO:0000313" key="3">
    <source>
        <dbReference type="Proteomes" id="UP000244168"/>
    </source>
</evidence>
<evidence type="ECO:0000256" key="1">
    <source>
        <dbReference type="SAM" id="MobiDB-lite"/>
    </source>
</evidence>
<protein>
    <submittedName>
        <fullName evidence="2">Uncharacterized protein</fullName>
    </submittedName>
</protein>
<reference evidence="2 3" key="1">
    <citation type="submission" date="2018-04" db="EMBL/GenBank/DDBJ databases">
        <title>Genomic Encyclopedia of Archaeal and Bacterial Type Strains, Phase II (KMG-II): from individual species to whole genera.</title>
        <authorList>
            <person name="Goeker M."/>
        </authorList>
    </citation>
    <scope>NUCLEOTIDE SEQUENCE [LARGE SCALE GENOMIC DNA]</scope>
    <source>
        <strain evidence="2 3">DSM 26809</strain>
    </source>
</reference>
<accession>A0A2T5J9U1</accession>
<dbReference type="EMBL" id="QAOQ01000004">
    <property type="protein sequence ID" value="PTQ96835.1"/>
    <property type="molecule type" value="Genomic_DNA"/>
</dbReference>
<comment type="caution">
    <text evidence="2">The sequence shown here is derived from an EMBL/GenBank/DDBJ whole genome shotgun (WGS) entry which is preliminary data.</text>
</comment>
<organism evidence="2 3">
    <name type="scientific">Mucilaginibacter yixingensis</name>
    <dbReference type="NCBI Taxonomy" id="1295612"/>
    <lineage>
        <taxon>Bacteria</taxon>
        <taxon>Pseudomonadati</taxon>
        <taxon>Bacteroidota</taxon>
        <taxon>Sphingobacteriia</taxon>
        <taxon>Sphingobacteriales</taxon>
        <taxon>Sphingobacteriaceae</taxon>
        <taxon>Mucilaginibacter</taxon>
    </lineage>
</organism>